<gene>
    <name evidence="5" type="ORF">GCM10023183_37110</name>
</gene>
<dbReference type="Gene3D" id="3.40.50.1000">
    <property type="entry name" value="HAD superfamily/HAD-like"/>
    <property type="match status" value="1"/>
</dbReference>
<dbReference type="InterPro" id="IPR023198">
    <property type="entry name" value="PGP-like_dom2"/>
</dbReference>
<comment type="pathway">
    <text evidence="2">Organic acid metabolism; glycolate biosynthesis; glycolate from 2-phosphoglycolate: step 1/1.</text>
</comment>
<dbReference type="Proteomes" id="UP001501844">
    <property type="component" value="Unassembled WGS sequence"/>
</dbReference>
<evidence type="ECO:0000313" key="5">
    <source>
        <dbReference type="EMBL" id="GAA4316056.1"/>
    </source>
</evidence>
<dbReference type="EC" id="3.1.3.18" evidence="4"/>
<comment type="similarity">
    <text evidence="3">Belongs to the HAD-like hydrolase superfamily. CbbY/CbbZ/Gph/YieH family.</text>
</comment>
<dbReference type="PANTHER" id="PTHR43434">
    <property type="entry name" value="PHOSPHOGLYCOLATE PHOSPHATASE"/>
    <property type="match status" value="1"/>
</dbReference>
<comment type="caution">
    <text evidence="5">The sequence shown here is derived from an EMBL/GenBank/DDBJ whole genome shotgun (WGS) entry which is preliminary data.</text>
</comment>
<keyword evidence="6" id="KW-1185">Reference proteome</keyword>
<evidence type="ECO:0000256" key="1">
    <source>
        <dbReference type="ARBA" id="ARBA00000830"/>
    </source>
</evidence>
<organism evidence="5 6">
    <name type="scientific">Nibribacter koreensis</name>
    <dbReference type="NCBI Taxonomy" id="1084519"/>
    <lineage>
        <taxon>Bacteria</taxon>
        <taxon>Pseudomonadati</taxon>
        <taxon>Bacteroidota</taxon>
        <taxon>Cytophagia</taxon>
        <taxon>Cytophagales</taxon>
        <taxon>Hymenobacteraceae</taxon>
        <taxon>Nibribacter</taxon>
    </lineage>
</organism>
<accession>A0ABP8G375</accession>
<protein>
    <recommendedName>
        <fullName evidence="4">phosphoglycolate phosphatase</fullName>
        <ecNumber evidence="4">3.1.3.18</ecNumber>
    </recommendedName>
</protein>
<evidence type="ECO:0000256" key="3">
    <source>
        <dbReference type="ARBA" id="ARBA00006171"/>
    </source>
</evidence>
<dbReference type="SFLD" id="SFLDS00003">
    <property type="entry name" value="Haloacid_Dehalogenase"/>
    <property type="match status" value="1"/>
</dbReference>
<dbReference type="EMBL" id="BAABGX010000003">
    <property type="protein sequence ID" value="GAA4316056.1"/>
    <property type="molecule type" value="Genomic_DNA"/>
</dbReference>
<dbReference type="Gene3D" id="1.10.150.240">
    <property type="entry name" value="Putative phosphatase, domain 2"/>
    <property type="match status" value="1"/>
</dbReference>
<reference evidence="6" key="1">
    <citation type="journal article" date="2019" name="Int. J. Syst. Evol. Microbiol.">
        <title>The Global Catalogue of Microorganisms (GCM) 10K type strain sequencing project: providing services to taxonomists for standard genome sequencing and annotation.</title>
        <authorList>
            <consortium name="The Broad Institute Genomics Platform"/>
            <consortium name="The Broad Institute Genome Sequencing Center for Infectious Disease"/>
            <person name="Wu L."/>
            <person name="Ma J."/>
        </authorList>
    </citation>
    <scope>NUCLEOTIDE SEQUENCE [LARGE SCALE GENOMIC DNA]</scope>
    <source>
        <strain evidence="6">JCM 17917</strain>
    </source>
</reference>
<keyword evidence="5" id="KW-0378">Hydrolase</keyword>
<dbReference type="Pfam" id="PF13419">
    <property type="entry name" value="HAD_2"/>
    <property type="match status" value="1"/>
</dbReference>
<proteinExistence type="inferred from homology"/>
<dbReference type="InterPro" id="IPR036412">
    <property type="entry name" value="HAD-like_sf"/>
</dbReference>
<comment type="catalytic activity">
    <reaction evidence="1">
        <text>2-phosphoglycolate + H2O = glycolate + phosphate</text>
        <dbReference type="Rhea" id="RHEA:14369"/>
        <dbReference type="ChEBI" id="CHEBI:15377"/>
        <dbReference type="ChEBI" id="CHEBI:29805"/>
        <dbReference type="ChEBI" id="CHEBI:43474"/>
        <dbReference type="ChEBI" id="CHEBI:58033"/>
        <dbReference type="EC" id="3.1.3.18"/>
    </reaction>
</comment>
<dbReference type="InterPro" id="IPR041492">
    <property type="entry name" value="HAD_2"/>
</dbReference>
<evidence type="ECO:0000256" key="2">
    <source>
        <dbReference type="ARBA" id="ARBA00004818"/>
    </source>
</evidence>
<name>A0ABP8G375_9BACT</name>
<dbReference type="InterPro" id="IPR050155">
    <property type="entry name" value="HAD-like_hydrolase_sf"/>
</dbReference>
<dbReference type="GO" id="GO:0016787">
    <property type="term" value="F:hydrolase activity"/>
    <property type="evidence" value="ECO:0007669"/>
    <property type="project" value="UniProtKB-KW"/>
</dbReference>
<dbReference type="SFLD" id="SFLDG01129">
    <property type="entry name" value="C1.5:_HAD__Beta-PGM__Phosphata"/>
    <property type="match status" value="1"/>
</dbReference>
<evidence type="ECO:0000313" key="6">
    <source>
        <dbReference type="Proteomes" id="UP001501844"/>
    </source>
</evidence>
<evidence type="ECO:0000256" key="4">
    <source>
        <dbReference type="ARBA" id="ARBA00013078"/>
    </source>
</evidence>
<dbReference type="SUPFAM" id="SSF56784">
    <property type="entry name" value="HAD-like"/>
    <property type="match status" value="1"/>
</dbReference>
<dbReference type="RefSeq" id="WP_345169631.1">
    <property type="nucleotide sequence ID" value="NZ_BAABGX010000003.1"/>
</dbReference>
<sequence>MPSYKVLIFDFDGTLCHTKDSILYSFNKTFSQHKAVAPTEQEIMQAVSTGGSLPEILPILHPSLTPQVLMNWVQTYRHIYSTEAGHYTTLFEGTEFVLEAARKAGIRNVVISNKGQRAIEEALVHFNIASYFDLVIGDNPEVPLKKKPHPMAFLEVVAPNYPDISKDEFLMVGDTHIDLAFGNNARIDACWAQYGYGNPTLCLQEAPAHTVQNMAELHALLVADNH</sequence>
<dbReference type="PANTHER" id="PTHR43434:SF1">
    <property type="entry name" value="PHOSPHOGLYCOLATE PHOSPHATASE"/>
    <property type="match status" value="1"/>
</dbReference>
<dbReference type="InterPro" id="IPR023214">
    <property type="entry name" value="HAD_sf"/>
</dbReference>